<reference evidence="1 2" key="1">
    <citation type="submission" date="2016-04" db="EMBL/GenBank/DDBJ databases">
        <title>The genome of Intoshia linei affirms orthonectids as highly simplified spiralians.</title>
        <authorList>
            <person name="Mikhailov K.V."/>
            <person name="Slusarev G.S."/>
            <person name="Nikitin M.A."/>
            <person name="Logacheva M.D."/>
            <person name="Penin A."/>
            <person name="Aleoshin V."/>
            <person name="Panchin Y.V."/>
        </authorList>
    </citation>
    <scope>NUCLEOTIDE SEQUENCE [LARGE SCALE GENOMIC DNA]</scope>
    <source>
        <strain evidence="1">Intl2013</strain>
        <tissue evidence="1">Whole animal</tissue>
    </source>
</reference>
<accession>A0A177BBK8</accession>
<dbReference type="OrthoDB" id="185373at2759"/>
<dbReference type="InterPro" id="IPR011990">
    <property type="entry name" value="TPR-like_helical_dom_sf"/>
</dbReference>
<comment type="caution">
    <text evidence="1">The sequence shown here is derived from an EMBL/GenBank/DDBJ whole genome shotgun (WGS) entry which is preliminary data.</text>
</comment>
<evidence type="ECO:0000313" key="1">
    <source>
        <dbReference type="EMBL" id="OAF71590.1"/>
    </source>
</evidence>
<sequence length="1000" mass="117307">MFNSIRRLNCLAKRPFMITNRYFGNVKSSTVSNFKSNQRNFREKDQEMSGGKIFRHLTYRLNTNGLINRNDINSALNNLHSKSQDYPYYYNLILSSCMNLKNLNNGERFDIMKSLWKNLSEMENPLTTQLYNTKLQVMLNCKVFVDPFNYLKVMKNNNLTPNQATYNLLISHCAHKKEIDSMTKLYDIYKTKNFAESINLKNNFIIGHLLNEDVETAYSLLDELKNSKNLCPDRNTFQIFLNYYAKNGNLEMFDESLKEMNAQEIHLNADMAVELVDQFIETNVGYAKKIMDMVSKDGYIHRSCIFYIMKLASEKKLNKLNIVADLLPFDHNYVYRTFFSTLIRRNDKEDMIAEYLLQYEKKFPHSNARLFDDNLLNDVWENRDAFFKLLEACEKINVTFIRKLLNRKLSLLIKAKDIPELYNVFNLLPTLNDPRVQLVLMIDNLLEMGESYENILEKLKEVGFTESEIDFKPFLSMAKAGKFEELNSYSDDELNNYRSVFSYDQENNSLNTIWFNRNQDRLKDNISEDLFNSLSDSVENSKRRHSYSSLDLHELKKLYETIPENDQDTIFAIKDKLAKKFYYAGEKTEFLKLYNEIEQNPSFDLSKRNSQVLVEMALRSYIKYNDFENAKLTLNKIPKDCKLFARCSLDMACISFRMNNDEEAMEYLSSFKDSTNLNSESTVANFGFMNLMATLKDNGKMDHVEKCFESCLDAIKVRNNFSEVSFAFIDTFLNPKNEEMIISLIKTMSANQILPQPYELFMKLDSSYSPEFLKEVNDIFSATYGTQSILLNSIFSCLKFDQIKDARKKLGQLISLDRLYLSNICRSCAENQDSETLKKFLEVSNDTSFIRRDIVFYYMLRALVRQGNYKQALDCLEKHEDYGIYNTQLHKNYMKRYSSLARIDLPDNLISEQESTVDSFVVISDHLQCLASTSNIEEFKNLIEHGEQNVKELAFQKLLAHFDMNDSEKVKHYFEKYAFYQLSLNRLNIKDQYKVIRAIS</sequence>
<organism evidence="1 2">
    <name type="scientific">Intoshia linei</name>
    <dbReference type="NCBI Taxonomy" id="1819745"/>
    <lineage>
        <taxon>Eukaryota</taxon>
        <taxon>Metazoa</taxon>
        <taxon>Spiralia</taxon>
        <taxon>Lophotrochozoa</taxon>
        <taxon>Mesozoa</taxon>
        <taxon>Orthonectida</taxon>
        <taxon>Rhopaluridae</taxon>
        <taxon>Intoshia</taxon>
    </lineage>
</organism>
<dbReference type="GO" id="GO:0005634">
    <property type="term" value="C:nucleus"/>
    <property type="evidence" value="ECO:0007669"/>
    <property type="project" value="TreeGrafter"/>
</dbReference>
<name>A0A177BBK8_9BILA</name>
<evidence type="ECO:0000313" key="2">
    <source>
        <dbReference type="Proteomes" id="UP000078046"/>
    </source>
</evidence>
<dbReference type="Gene3D" id="1.25.40.10">
    <property type="entry name" value="Tetratricopeptide repeat domain"/>
    <property type="match status" value="2"/>
</dbReference>
<dbReference type="PANTHER" id="PTHR46669">
    <property type="entry name" value="LEUCINE-RICH PPR MOTIF-CONTAINING PROTEIN, MITOCHONDRIAL"/>
    <property type="match status" value="1"/>
</dbReference>
<dbReference type="InterPro" id="IPR033490">
    <property type="entry name" value="LRP130"/>
</dbReference>
<keyword evidence="2" id="KW-1185">Reference proteome</keyword>
<dbReference type="Proteomes" id="UP000078046">
    <property type="component" value="Unassembled WGS sequence"/>
</dbReference>
<protein>
    <recommendedName>
        <fullName evidence="3">Pentacotripeptide-repeat region of PRORP domain-containing protein</fullName>
    </recommendedName>
</protein>
<dbReference type="PANTHER" id="PTHR46669:SF1">
    <property type="entry name" value="LEUCINE-RICH PPR MOTIF-CONTAINING PROTEIN, MITOCHONDRIAL"/>
    <property type="match status" value="1"/>
</dbReference>
<dbReference type="GO" id="GO:0005739">
    <property type="term" value="C:mitochondrion"/>
    <property type="evidence" value="ECO:0007669"/>
    <property type="project" value="TreeGrafter"/>
</dbReference>
<dbReference type="GO" id="GO:0070129">
    <property type="term" value="P:regulation of mitochondrial translation"/>
    <property type="evidence" value="ECO:0007669"/>
    <property type="project" value="TreeGrafter"/>
</dbReference>
<dbReference type="AlphaFoldDB" id="A0A177BBK8"/>
<evidence type="ECO:0008006" key="3">
    <source>
        <dbReference type="Google" id="ProtNLM"/>
    </source>
</evidence>
<gene>
    <name evidence="1" type="ORF">A3Q56_00626</name>
</gene>
<dbReference type="GO" id="GO:0003730">
    <property type="term" value="F:mRNA 3'-UTR binding"/>
    <property type="evidence" value="ECO:0007669"/>
    <property type="project" value="TreeGrafter"/>
</dbReference>
<dbReference type="EMBL" id="LWCA01000038">
    <property type="protein sequence ID" value="OAF71590.1"/>
    <property type="molecule type" value="Genomic_DNA"/>
</dbReference>
<proteinExistence type="predicted"/>